<evidence type="ECO:0000256" key="1">
    <source>
        <dbReference type="SAM" id="Phobius"/>
    </source>
</evidence>
<name>A0A2T5GK82_9SPHN</name>
<accession>A0A2T5GK82</accession>
<keyword evidence="4" id="KW-1185">Reference proteome</keyword>
<dbReference type="RefSeq" id="WP_167398832.1">
    <property type="nucleotide sequence ID" value="NZ_QAOG01000004.1"/>
</dbReference>
<reference evidence="3 4" key="1">
    <citation type="submission" date="2018-04" db="EMBL/GenBank/DDBJ databases">
        <title>Genomic Encyclopedia of Type Strains, Phase III (KMG-III): the genomes of soil and plant-associated and newly described type strains.</title>
        <authorList>
            <person name="Whitman W."/>
        </authorList>
    </citation>
    <scope>NUCLEOTIDE SEQUENCE [LARGE SCALE GENOMIC DNA]</scope>
    <source>
        <strain evidence="3 4">MA101b</strain>
    </source>
</reference>
<dbReference type="Proteomes" id="UP000244189">
    <property type="component" value="Unassembled WGS sequence"/>
</dbReference>
<feature type="signal peptide" evidence="2">
    <location>
        <begin position="1"/>
        <end position="24"/>
    </location>
</feature>
<dbReference type="EMBL" id="QAOG01000004">
    <property type="protein sequence ID" value="PTQ59737.1"/>
    <property type="molecule type" value="Genomic_DNA"/>
</dbReference>
<dbReference type="AlphaFoldDB" id="A0A2T5GK82"/>
<keyword evidence="1" id="KW-1133">Transmembrane helix</keyword>
<gene>
    <name evidence="3" type="ORF">C8J26_2589</name>
</gene>
<keyword evidence="2" id="KW-0732">Signal</keyword>
<evidence type="ECO:0000256" key="2">
    <source>
        <dbReference type="SAM" id="SignalP"/>
    </source>
</evidence>
<feature type="chain" id="PRO_5015692720" description="Tip attachment protein J domain-containing protein" evidence="2">
    <location>
        <begin position="25"/>
        <end position="571"/>
    </location>
</feature>
<evidence type="ECO:0000313" key="3">
    <source>
        <dbReference type="EMBL" id="PTQ59737.1"/>
    </source>
</evidence>
<evidence type="ECO:0000313" key="4">
    <source>
        <dbReference type="Proteomes" id="UP000244189"/>
    </source>
</evidence>
<feature type="transmembrane region" description="Helical" evidence="1">
    <location>
        <begin position="47"/>
        <end position="73"/>
    </location>
</feature>
<evidence type="ECO:0008006" key="5">
    <source>
        <dbReference type="Google" id="ProtNLM"/>
    </source>
</evidence>
<proteinExistence type="predicted"/>
<organism evidence="3 4">
    <name type="scientific">Sphingomonas aurantiaca</name>
    <dbReference type="NCBI Taxonomy" id="185949"/>
    <lineage>
        <taxon>Bacteria</taxon>
        <taxon>Pseudomonadati</taxon>
        <taxon>Pseudomonadota</taxon>
        <taxon>Alphaproteobacteria</taxon>
        <taxon>Sphingomonadales</taxon>
        <taxon>Sphingomonadaceae</taxon>
        <taxon>Sphingomonas</taxon>
    </lineage>
</organism>
<keyword evidence="1" id="KW-0812">Transmembrane</keyword>
<keyword evidence="1" id="KW-0472">Membrane</keyword>
<sequence>MSKTLRTAAFVIGAVALVASGVGAAAGAGLIGATAGAGAAAGATAGFLGVSAATLTAVGAIAGAASAVLSLAAGTPKGSIGGSATQFKIDKDAGLPIVIGRTYSGGNVVHRQYYGTKNSLESWVTVHSIGPVRSLGPLLINKVAVALAGTAIGGAYTGYMWLDQQLGAVPETRALAGPQGDFPGWSAAHKLSGLAADLWTLKFDEKGKIYPNGVPQRGRVVEGVYVYDPRLDSTYPGGSGACRLGNDATYVWSECPALHALTWAFGRIQNGVLVAGGGMKIGGIDIAPFVDWANVCDANGWKAGGIVYTNSDNSWDILKMIAQAGGGEVMPVGAQLSCTYTAPRVSIGTITAEDITGDVDVPGTASRRLRRNTVIPRVRLETHGWEEVPLDAIAIPAYVTVDGGSRPTELTFPLVQQVDQGAQLGLYAMWNGRELDGIVLPAKVYAIGYRPGDCLTVDIPEASLNARDVVVRNREIEGSTMGVTLTCRSETFAKHSFCLGKTGKAPPTPDLSIPDSYPVAIEYAASSGTAETANKANTATSAEDAVMLGGTYGKAEIDALVNRIRALEQQQ</sequence>
<comment type="caution">
    <text evidence="3">The sequence shown here is derived from an EMBL/GenBank/DDBJ whole genome shotgun (WGS) entry which is preliminary data.</text>
</comment>
<protein>
    <recommendedName>
        <fullName evidence="5">Tip attachment protein J domain-containing protein</fullName>
    </recommendedName>
</protein>